<evidence type="ECO:0000256" key="4">
    <source>
        <dbReference type="SAM" id="MobiDB-lite"/>
    </source>
</evidence>
<dbReference type="AlphaFoldDB" id="A0A2H5PXU9"/>
<dbReference type="Gene3D" id="1.25.40.10">
    <property type="entry name" value="Tetratricopeptide repeat domain"/>
    <property type="match status" value="2"/>
</dbReference>
<dbReference type="InterPro" id="IPR019734">
    <property type="entry name" value="TPR_rpt"/>
</dbReference>
<dbReference type="SMART" id="SM00028">
    <property type="entry name" value="TPR"/>
    <property type="match status" value="5"/>
</dbReference>
<comment type="caution">
    <text evidence="5">The sequence shown here is derived from an EMBL/GenBank/DDBJ whole genome shotgun (WGS) entry which is preliminary data.</text>
</comment>
<keyword evidence="2" id="KW-0802">TPR repeat</keyword>
<feature type="coiled-coil region" evidence="3">
    <location>
        <begin position="154"/>
        <end position="194"/>
    </location>
</feature>
<accession>A0A2H5PXU9</accession>
<dbReference type="PANTHER" id="PTHR45641:SF19">
    <property type="entry name" value="NEPHROCYSTIN-3"/>
    <property type="match status" value="1"/>
</dbReference>
<evidence type="ECO:0000313" key="6">
    <source>
        <dbReference type="Proteomes" id="UP000236630"/>
    </source>
</evidence>
<dbReference type="PANTHER" id="PTHR45641">
    <property type="entry name" value="TETRATRICOPEPTIDE REPEAT PROTEIN (AFU_ORTHOLOGUE AFUA_6G03870)"/>
    <property type="match status" value="1"/>
</dbReference>
<dbReference type="Pfam" id="PF13374">
    <property type="entry name" value="TPR_10"/>
    <property type="match status" value="1"/>
</dbReference>
<keyword evidence="1" id="KW-0677">Repeat</keyword>
<feature type="region of interest" description="Disordered" evidence="4">
    <location>
        <begin position="1"/>
        <end position="20"/>
    </location>
</feature>
<evidence type="ECO:0000256" key="3">
    <source>
        <dbReference type="SAM" id="Coils"/>
    </source>
</evidence>
<reference evidence="5 6" key="1">
    <citation type="journal article" date="2017" name="Front. Genet.">
        <title>Draft sequencing of the heterozygous diploid genome of Satsuma (Citrus unshiu Marc.) using a hybrid assembly approach.</title>
        <authorList>
            <person name="Shimizu T."/>
            <person name="Tanizawa Y."/>
            <person name="Mochizuki T."/>
            <person name="Nagasaki H."/>
            <person name="Yoshioka T."/>
            <person name="Toyoda A."/>
            <person name="Fujiyama A."/>
            <person name="Kaminuma E."/>
            <person name="Nakamura Y."/>
        </authorList>
    </citation>
    <scope>NUCLEOTIDE SEQUENCE [LARGE SCALE GENOMIC DNA]</scope>
    <source>
        <strain evidence="6">cv. Miyagawa wase</strain>
    </source>
</reference>
<dbReference type="GO" id="GO:0009658">
    <property type="term" value="P:chloroplast organization"/>
    <property type="evidence" value="ECO:0007669"/>
    <property type="project" value="TreeGrafter"/>
</dbReference>
<keyword evidence="6" id="KW-1185">Reference proteome</keyword>
<proteinExistence type="predicted"/>
<dbReference type="Pfam" id="PF13424">
    <property type="entry name" value="TPR_12"/>
    <property type="match status" value="2"/>
</dbReference>
<feature type="compositionally biased region" description="Basic and acidic residues" evidence="4">
    <location>
        <begin position="11"/>
        <end position="20"/>
    </location>
</feature>
<evidence type="ECO:0000313" key="5">
    <source>
        <dbReference type="EMBL" id="GAY57199.1"/>
    </source>
</evidence>
<organism evidence="5 6">
    <name type="scientific">Citrus unshiu</name>
    <name type="common">Satsuma mandarin</name>
    <name type="synonym">Citrus nobilis var. unshiu</name>
    <dbReference type="NCBI Taxonomy" id="55188"/>
    <lineage>
        <taxon>Eukaryota</taxon>
        <taxon>Viridiplantae</taxon>
        <taxon>Streptophyta</taxon>
        <taxon>Embryophyta</taxon>
        <taxon>Tracheophyta</taxon>
        <taxon>Spermatophyta</taxon>
        <taxon>Magnoliopsida</taxon>
        <taxon>eudicotyledons</taxon>
        <taxon>Gunneridae</taxon>
        <taxon>Pentapetalae</taxon>
        <taxon>rosids</taxon>
        <taxon>malvids</taxon>
        <taxon>Sapindales</taxon>
        <taxon>Rutaceae</taxon>
        <taxon>Aurantioideae</taxon>
        <taxon>Citrus</taxon>
    </lineage>
</organism>
<protein>
    <submittedName>
        <fullName evidence="5">Uncharacterized protein</fullName>
    </submittedName>
</protein>
<gene>
    <name evidence="5" type="ORF">CUMW_177590</name>
</gene>
<sequence length="692" mass="78341">MGWAQMAHGFKAHDKPRPRKESSFMTSCLLLCLAFGNATPTSSMAASFLAVPSPSFSNHRKSQVGLCLPSGIWQNGRTHFPICLQMQKCKVKLYMIPCKAIVRFWALKRFASVGSLEVDTEDPKHHVSSGFSAPNDFARSKTLHDHSSNLWDGMNDFERQLQELFNEVKSMIMMGNKNDAIDLLQANYEAVKEQINAGNKGIEEVAILDIIALGYVYIGDLKFVQSLLDMVISFPCMLYYYPELICFELLDTVNVCHGPTKSKITYRYGLSDDAEWQAFIQKIFAYKFLVGCFGHQPFCFYICTCCINMEVLMLVASEFESLRSHMSGIVDSLKDDEPLLDAILMHMGRKTSILLVTSLLGMAKVLGSIGRAKKAVEIYHRVITILELNRGTESADLVLPLFSLGSLFIKEGKAVDAESVFSRILKIYTKVYGENDGRVGMAMCSLAHAKCANGNAEEAIELYKKALRVIKDSNYMSLDDSIMENMRIDLAELLHIVGRGQEGRELLEECLLITEKYKGKEHPSFVTHLLNLAASYSRSKNFVEAERLLRICLDIMTNTVWPDDQSISFPMLHLGITLYHLNRDKEAEKLVLEALYIREIAFGKDSLPVGEALDCLVSIQTRLGEDDTKLLELLKRVLRIQEREFGSESEEVMLTLKKVVSYLDKLGRKEEKFPLQKRLSNLRMKYKQKVQY</sequence>
<dbReference type="SUPFAM" id="SSF48452">
    <property type="entry name" value="TPR-like"/>
    <property type="match status" value="1"/>
</dbReference>
<dbReference type="InterPro" id="IPR011990">
    <property type="entry name" value="TPR-like_helical_dom_sf"/>
</dbReference>
<dbReference type="Proteomes" id="UP000236630">
    <property type="component" value="Unassembled WGS sequence"/>
</dbReference>
<dbReference type="EMBL" id="BDQV01000156">
    <property type="protein sequence ID" value="GAY57199.1"/>
    <property type="molecule type" value="Genomic_DNA"/>
</dbReference>
<keyword evidence="3" id="KW-0175">Coiled coil</keyword>
<evidence type="ECO:0000256" key="2">
    <source>
        <dbReference type="ARBA" id="ARBA00022803"/>
    </source>
</evidence>
<evidence type="ECO:0000256" key="1">
    <source>
        <dbReference type="ARBA" id="ARBA00022737"/>
    </source>
</evidence>
<dbReference type="STRING" id="55188.A0A2H5PXU9"/>
<name>A0A2H5PXU9_CITUN</name>
<dbReference type="GO" id="GO:0009507">
    <property type="term" value="C:chloroplast"/>
    <property type="evidence" value="ECO:0007669"/>
    <property type="project" value="TreeGrafter"/>
</dbReference>